<proteinExistence type="predicted"/>
<dbReference type="AlphaFoldDB" id="A0A8T0DYU3"/>
<reference evidence="2 3" key="1">
    <citation type="submission" date="2019-07" db="EMBL/GenBank/DDBJ databases">
        <title>Annotation for the trematode Paragonimus westermani.</title>
        <authorList>
            <person name="Choi Y.-J."/>
        </authorList>
    </citation>
    <scope>NUCLEOTIDE SEQUENCE [LARGE SCALE GENOMIC DNA]</scope>
    <source>
        <strain evidence="2">180907_Pwestermani</strain>
    </source>
</reference>
<evidence type="ECO:0000313" key="3">
    <source>
        <dbReference type="Proteomes" id="UP000699462"/>
    </source>
</evidence>
<evidence type="ECO:0000256" key="1">
    <source>
        <dbReference type="SAM" id="MobiDB-lite"/>
    </source>
</evidence>
<protein>
    <submittedName>
        <fullName evidence="2">Uncharacterized protein</fullName>
    </submittedName>
</protein>
<dbReference type="Proteomes" id="UP000699462">
    <property type="component" value="Unassembled WGS sequence"/>
</dbReference>
<feature type="region of interest" description="Disordered" evidence="1">
    <location>
        <begin position="126"/>
        <end position="148"/>
    </location>
</feature>
<gene>
    <name evidence="2" type="ORF">P879_01064</name>
</gene>
<dbReference type="EMBL" id="JTDF01000346">
    <property type="protein sequence ID" value="KAF8571751.1"/>
    <property type="molecule type" value="Genomic_DNA"/>
</dbReference>
<keyword evidence="3" id="KW-1185">Reference proteome</keyword>
<evidence type="ECO:0000313" key="2">
    <source>
        <dbReference type="EMBL" id="KAF8571751.1"/>
    </source>
</evidence>
<comment type="caution">
    <text evidence="2">The sequence shown here is derived from an EMBL/GenBank/DDBJ whole genome shotgun (WGS) entry which is preliminary data.</text>
</comment>
<organism evidence="2 3">
    <name type="scientific">Paragonimus westermani</name>
    <dbReference type="NCBI Taxonomy" id="34504"/>
    <lineage>
        <taxon>Eukaryota</taxon>
        <taxon>Metazoa</taxon>
        <taxon>Spiralia</taxon>
        <taxon>Lophotrochozoa</taxon>
        <taxon>Platyhelminthes</taxon>
        <taxon>Trematoda</taxon>
        <taxon>Digenea</taxon>
        <taxon>Plagiorchiida</taxon>
        <taxon>Troglotremata</taxon>
        <taxon>Troglotrematidae</taxon>
        <taxon>Paragonimus</taxon>
    </lineage>
</organism>
<accession>A0A8T0DYU3</accession>
<sequence length="200" mass="22153">MPEVDECSIQPANVNLTKRFDLLATTEFVSVTSIEPMEDFQNDTASLKLSFEESEKSVSVPCTVDSSNITRSTLKKKTSFADNLKVVSIFSDNVATIAKQESVEFIDADRGELDVNLSEQMETVSISMDSEYSEESEPTESKSTEPAARLEQISARIFATVLPENETPEQRQCDLIQAQRRIHEVTNGSLVLVSFSGPKC</sequence>
<dbReference type="OrthoDB" id="6272426at2759"/>
<name>A0A8T0DYU3_9TREM</name>